<feature type="domain" description="Sulfide dehydrogenase [flavocytochrome c] flavoprotein chain central" evidence="5">
    <location>
        <begin position="169"/>
        <end position="287"/>
    </location>
</feature>
<dbReference type="Pfam" id="PF21706">
    <property type="entry name" value="FCSD_central"/>
    <property type="match status" value="1"/>
</dbReference>
<dbReference type="Pfam" id="PF07992">
    <property type="entry name" value="Pyr_redox_2"/>
    <property type="match status" value="1"/>
</dbReference>
<dbReference type="PANTHER" id="PTHR43755">
    <property type="match status" value="1"/>
</dbReference>
<dbReference type="SUPFAM" id="SSF55424">
    <property type="entry name" value="FAD/NAD-linked reductases, dimerisation (C-terminal) domain"/>
    <property type="match status" value="1"/>
</dbReference>
<evidence type="ECO:0000259" key="4">
    <source>
        <dbReference type="Pfam" id="PF09242"/>
    </source>
</evidence>
<keyword evidence="2" id="KW-0274">FAD</keyword>
<protein>
    <submittedName>
        <fullName evidence="6">Cytochrome C</fullName>
    </submittedName>
</protein>
<dbReference type="PROSITE" id="PS51318">
    <property type="entry name" value="TAT"/>
    <property type="match status" value="1"/>
</dbReference>
<evidence type="ECO:0000256" key="2">
    <source>
        <dbReference type="ARBA" id="ARBA00022827"/>
    </source>
</evidence>
<feature type="domain" description="Flavocytochrome c sulphide dehydrogenase flavin-binding" evidence="4">
    <location>
        <begin position="363"/>
        <end position="428"/>
    </location>
</feature>
<dbReference type="EMBL" id="NVXX01000011">
    <property type="protein sequence ID" value="PKH22861.1"/>
    <property type="molecule type" value="Genomic_DNA"/>
</dbReference>
<dbReference type="PANTHER" id="PTHR43755:SF1">
    <property type="entry name" value="FAD-DEPENDENT PYRIDINE NUCLEOTIDE-DISULPHIDE OXIDOREDUCTASE"/>
    <property type="match status" value="1"/>
</dbReference>
<proteinExistence type="predicted"/>
<dbReference type="InterPro" id="IPR006311">
    <property type="entry name" value="TAT_signal"/>
</dbReference>
<comment type="caution">
    <text evidence="6">The sequence shown here is derived from an EMBL/GenBank/DDBJ whole genome shotgun (WGS) entry which is preliminary data.</text>
</comment>
<dbReference type="RefSeq" id="WP_101219502.1">
    <property type="nucleotide sequence ID" value="NZ_KZ477991.1"/>
</dbReference>
<dbReference type="AlphaFoldDB" id="A0A2N1E947"/>
<evidence type="ECO:0000313" key="7">
    <source>
        <dbReference type="Proteomes" id="UP000233564"/>
    </source>
</evidence>
<dbReference type="InterPro" id="IPR023753">
    <property type="entry name" value="FAD/NAD-binding_dom"/>
</dbReference>
<accession>A0A2N1E947</accession>
<organism evidence="6 7">
    <name type="scientific">Pseudomonas fluorescens</name>
    <dbReference type="NCBI Taxonomy" id="294"/>
    <lineage>
        <taxon>Bacteria</taxon>
        <taxon>Pseudomonadati</taxon>
        <taxon>Pseudomonadota</taxon>
        <taxon>Gammaproteobacteria</taxon>
        <taxon>Pseudomonadales</taxon>
        <taxon>Pseudomonadaceae</taxon>
        <taxon>Pseudomonas</taxon>
    </lineage>
</organism>
<dbReference type="InterPro" id="IPR049386">
    <property type="entry name" value="FCSD_central"/>
</dbReference>
<dbReference type="InterPro" id="IPR052541">
    <property type="entry name" value="SQRD"/>
</dbReference>
<dbReference type="GO" id="GO:0016491">
    <property type="term" value="F:oxidoreductase activity"/>
    <property type="evidence" value="ECO:0007669"/>
    <property type="project" value="InterPro"/>
</dbReference>
<evidence type="ECO:0000259" key="3">
    <source>
        <dbReference type="Pfam" id="PF07992"/>
    </source>
</evidence>
<dbReference type="Gene3D" id="3.50.50.60">
    <property type="entry name" value="FAD/NAD(P)-binding domain"/>
    <property type="match status" value="2"/>
</dbReference>
<sequence length="432" mass="47223">MIDDRRTLIKWLITGAGIAALDAAAGPSIKMSQAKVYKVVVVGGGFAGATFARTLKRLIPNTVITLIEEYTEYFSGPLSAECLTGKRNEETLTFDYKKLVSEGINVVHERALTIDATQKIVKTPNTTHRYDRCIVAAGIDFDFDHIKGHSEGLADVFPHAWKGKDQLSALKKQLEEMPDGGTVLMSAPNTEYRCPPGPYERVSQIAEYLIAHKPNSKIIFLDSKERFPKQAQFELAWKQLYGYGTAESIITWIGAQQGGTVTELRPDTRELVCQAGAFKGDVINIIPRQKADLFTAANGLTGENGWCPVNTQTFESLKVANVHVIGDAADAHSLPKSAFAAACQARVCALAVYSLFNQLPLMTPEYMNVCFSLCGTHYAISVTVSYQQNPQTNKIDVISTNITPLDAPKTQYVSEVQSAYAMFNSMASGAFG</sequence>
<dbReference type="InterPro" id="IPR036188">
    <property type="entry name" value="FAD/NAD-bd_sf"/>
</dbReference>
<feature type="domain" description="FAD/NAD(P)-binding" evidence="3">
    <location>
        <begin position="37"/>
        <end position="149"/>
    </location>
</feature>
<keyword evidence="1" id="KW-0285">Flavoprotein</keyword>
<evidence type="ECO:0000259" key="5">
    <source>
        <dbReference type="Pfam" id="PF21706"/>
    </source>
</evidence>
<dbReference type="GO" id="GO:0050660">
    <property type="term" value="F:flavin adenine dinucleotide binding"/>
    <property type="evidence" value="ECO:0007669"/>
    <property type="project" value="InterPro"/>
</dbReference>
<reference evidence="6 7" key="1">
    <citation type="submission" date="2017-08" db="EMBL/GenBank/DDBJ databases">
        <authorList>
            <person name="de Groot N.N."/>
        </authorList>
    </citation>
    <scope>NUCLEOTIDE SEQUENCE [LARGE SCALE GENOMIC DNA]</scope>
    <source>
        <strain evidence="6 7">PfR 37</strain>
    </source>
</reference>
<evidence type="ECO:0000256" key="1">
    <source>
        <dbReference type="ARBA" id="ARBA00022630"/>
    </source>
</evidence>
<dbReference type="Proteomes" id="UP000233564">
    <property type="component" value="Unassembled WGS sequence"/>
</dbReference>
<dbReference type="Pfam" id="PF09242">
    <property type="entry name" value="FCSD-flav_bind"/>
    <property type="match status" value="1"/>
</dbReference>
<dbReference type="Gene3D" id="3.90.760.10">
    <property type="entry name" value="Flavocytochrome c sulphide dehydrogenase, flavin-binding domain"/>
    <property type="match status" value="1"/>
</dbReference>
<dbReference type="InterPro" id="IPR015323">
    <property type="entry name" value="FlavoCytC_S_DH_flav-bd"/>
</dbReference>
<dbReference type="InterPro" id="IPR016156">
    <property type="entry name" value="FAD/NAD-linked_Rdtase_dimer_sf"/>
</dbReference>
<name>A0A2N1E947_PSEFL</name>
<dbReference type="SUPFAM" id="SSF51905">
    <property type="entry name" value="FAD/NAD(P)-binding domain"/>
    <property type="match status" value="2"/>
</dbReference>
<evidence type="ECO:0000313" key="6">
    <source>
        <dbReference type="EMBL" id="PKH22861.1"/>
    </source>
</evidence>
<dbReference type="InterPro" id="IPR037092">
    <property type="entry name" value="FlavoCytC_S_DH_flav-bd_sf"/>
</dbReference>
<gene>
    <name evidence="6" type="ORF">CIB54_08505</name>
</gene>